<name>A0A1I2HCH9_9BACT</name>
<dbReference type="PROSITE" id="PS00108">
    <property type="entry name" value="PROTEIN_KINASE_ST"/>
    <property type="match status" value="1"/>
</dbReference>
<evidence type="ECO:0000256" key="5">
    <source>
        <dbReference type="PROSITE-ProRule" id="PRU10141"/>
    </source>
</evidence>
<feature type="domain" description="Protein kinase" evidence="7">
    <location>
        <begin position="201"/>
        <end position="472"/>
    </location>
</feature>
<dbReference type="Gene3D" id="3.30.200.20">
    <property type="entry name" value="Phosphorylase Kinase, domain 1"/>
    <property type="match status" value="1"/>
</dbReference>
<dbReference type="RefSeq" id="WP_096326242.1">
    <property type="nucleotide sequence ID" value="NZ_FOMX01000041.1"/>
</dbReference>
<dbReference type="GO" id="GO:0006355">
    <property type="term" value="P:regulation of DNA-templated transcription"/>
    <property type="evidence" value="ECO:0007669"/>
    <property type="project" value="InterPro"/>
</dbReference>
<dbReference type="Gene3D" id="3.30.450.20">
    <property type="entry name" value="PAS domain"/>
    <property type="match status" value="1"/>
</dbReference>
<feature type="domain" description="PAC" evidence="9">
    <location>
        <begin position="105"/>
        <end position="155"/>
    </location>
</feature>
<dbReference type="CDD" id="cd00130">
    <property type="entry name" value="PAS"/>
    <property type="match status" value="1"/>
</dbReference>
<evidence type="ECO:0000259" key="8">
    <source>
        <dbReference type="PROSITE" id="PS50112"/>
    </source>
</evidence>
<dbReference type="InterPro" id="IPR013767">
    <property type="entry name" value="PAS_fold"/>
</dbReference>
<dbReference type="PROSITE" id="PS50011">
    <property type="entry name" value="PROTEIN_KINASE_DOM"/>
    <property type="match status" value="1"/>
</dbReference>
<dbReference type="Gene3D" id="1.10.510.10">
    <property type="entry name" value="Transferase(Phosphotransferase) domain 1"/>
    <property type="match status" value="1"/>
</dbReference>
<dbReference type="STRING" id="54.SAMN02745121_07896"/>
<dbReference type="Pfam" id="PF00989">
    <property type="entry name" value="PAS"/>
    <property type="match status" value="1"/>
</dbReference>
<dbReference type="PROSITE" id="PS00107">
    <property type="entry name" value="PROTEIN_KINASE_ATP"/>
    <property type="match status" value="1"/>
</dbReference>
<dbReference type="OrthoDB" id="9801841at2"/>
<protein>
    <submittedName>
        <fullName evidence="10">PAS domain S-box-containing protein</fullName>
    </submittedName>
</protein>
<dbReference type="SMART" id="SM00086">
    <property type="entry name" value="PAC"/>
    <property type="match status" value="1"/>
</dbReference>
<accession>A0A1I2HCH9</accession>
<dbReference type="EMBL" id="FOMX01000041">
    <property type="protein sequence ID" value="SFF27884.1"/>
    <property type="molecule type" value="Genomic_DNA"/>
</dbReference>
<dbReference type="SUPFAM" id="SSF56112">
    <property type="entry name" value="Protein kinase-like (PK-like)"/>
    <property type="match status" value="1"/>
</dbReference>
<dbReference type="PROSITE" id="PS50113">
    <property type="entry name" value="PAC"/>
    <property type="match status" value="1"/>
</dbReference>
<dbReference type="SUPFAM" id="SSF55785">
    <property type="entry name" value="PYP-like sensor domain (PAS domain)"/>
    <property type="match status" value="1"/>
</dbReference>
<keyword evidence="1" id="KW-0808">Transferase</keyword>
<proteinExistence type="predicted"/>
<dbReference type="SMART" id="SM00220">
    <property type="entry name" value="S_TKc"/>
    <property type="match status" value="1"/>
</dbReference>
<dbReference type="InterPro" id="IPR000719">
    <property type="entry name" value="Prot_kinase_dom"/>
</dbReference>
<dbReference type="GO" id="GO:0005524">
    <property type="term" value="F:ATP binding"/>
    <property type="evidence" value="ECO:0007669"/>
    <property type="project" value="UniProtKB-UniRule"/>
</dbReference>
<dbReference type="InterPro" id="IPR011009">
    <property type="entry name" value="Kinase-like_dom_sf"/>
</dbReference>
<evidence type="ECO:0000313" key="10">
    <source>
        <dbReference type="EMBL" id="SFF27884.1"/>
    </source>
</evidence>
<evidence type="ECO:0000259" key="7">
    <source>
        <dbReference type="PROSITE" id="PS50011"/>
    </source>
</evidence>
<dbReference type="Proteomes" id="UP000199400">
    <property type="component" value="Unassembled WGS sequence"/>
</dbReference>
<dbReference type="NCBIfam" id="TIGR00229">
    <property type="entry name" value="sensory_box"/>
    <property type="match status" value="1"/>
</dbReference>
<dbReference type="InterPro" id="IPR035965">
    <property type="entry name" value="PAS-like_dom_sf"/>
</dbReference>
<keyword evidence="6" id="KW-0175">Coiled coil</keyword>
<feature type="domain" description="PAS" evidence="8">
    <location>
        <begin position="28"/>
        <end position="98"/>
    </location>
</feature>
<dbReference type="GO" id="GO:0009882">
    <property type="term" value="F:blue light photoreceptor activity"/>
    <property type="evidence" value="ECO:0007669"/>
    <property type="project" value="UniProtKB-ARBA"/>
</dbReference>
<dbReference type="InterPro" id="IPR000700">
    <property type="entry name" value="PAS-assoc_C"/>
</dbReference>
<keyword evidence="2 5" id="KW-0547">Nucleotide-binding</keyword>
<evidence type="ECO:0000256" key="1">
    <source>
        <dbReference type="ARBA" id="ARBA00022679"/>
    </source>
</evidence>
<feature type="binding site" evidence="5">
    <location>
        <position position="230"/>
    </location>
    <ligand>
        <name>ATP</name>
        <dbReference type="ChEBI" id="CHEBI:30616"/>
    </ligand>
</feature>
<dbReference type="InterPro" id="IPR017441">
    <property type="entry name" value="Protein_kinase_ATP_BS"/>
</dbReference>
<evidence type="ECO:0000256" key="6">
    <source>
        <dbReference type="SAM" id="Coils"/>
    </source>
</evidence>
<evidence type="ECO:0000256" key="4">
    <source>
        <dbReference type="ARBA" id="ARBA00022840"/>
    </source>
</evidence>
<dbReference type="Pfam" id="PF00069">
    <property type="entry name" value="Pkinase"/>
    <property type="match status" value="1"/>
</dbReference>
<dbReference type="InterPro" id="IPR001610">
    <property type="entry name" value="PAC"/>
</dbReference>
<keyword evidence="3" id="KW-0418">Kinase</keyword>
<evidence type="ECO:0000256" key="2">
    <source>
        <dbReference type="ARBA" id="ARBA00022741"/>
    </source>
</evidence>
<evidence type="ECO:0000313" key="11">
    <source>
        <dbReference type="Proteomes" id="UP000199400"/>
    </source>
</evidence>
<evidence type="ECO:0000259" key="9">
    <source>
        <dbReference type="PROSITE" id="PS50113"/>
    </source>
</evidence>
<feature type="coiled-coil region" evidence="6">
    <location>
        <begin position="146"/>
        <end position="177"/>
    </location>
</feature>
<keyword evidence="11" id="KW-1185">Reference proteome</keyword>
<gene>
    <name evidence="10" type="ORF">SAMN02745121_07896</name>
</gene>
<dbReference type="PANTHER" id="PTHR43289">
    <property type="entry name" value="MITOGEN-ACTIVATED PROTEIN KINASE KINASE KINASE 20-RELATED"/>
    <property type="match status" value="1"/>
</dbReference>
<keyword evidence="4 5" id="KW-0067">ATP-binding</keyword>
<reference evidence="11" key="1">
    <citation type="submission" date="2016-10" db="EMBL/GenBank/DDBJ databases">
        <authorList>
            <person name="Varghese N."/>
            <person name="Submissions S."/>
        </authorList>
    </citation>
    <scope>NUCLEOTIDE SEQUENCE [LARGE SCALE GENOMIC DNA]</scope>
    <source>
        <strain evidence="11">ATCC 25963</strain>
    </source>
</reference>
<dbReference type="AlphaFoldDB" id="A0A1I2HCH9"/>
<dbReference type="GO" id="GO:0004674">
    <property type="term" value="F:protein serine/threonine kinase activity"/>
    <property type="evidence" value="ECO:0007669"/>
    <property type="project" value="TreeGrafter"/>
</dbReference>
<sequence>MDARDDLDELAALRRELAALRAERDAGPAARFEAVAATAIDAIVTVDSAGVITQWNRSAERIFGRTAAEMLGANITEIIPADLREAHRAGLVRARDTGDYRVVGRTVELEGLRRGGARFPLELSLSTWAHGDARHFTAIVRDISERKQAEQQLRLYVEELARKNAELERSHDELLRSNRQIAQLFSAVVEALPGNEIDGRYALHERLGTGGFSVVYRGTELATGRPVAIKVFRPSGGVITSAQLARFGREGEWRIRHPNAAVVLDFGVARSGIPYLVMELLRGETLADARRRGPPPRLGRVLAIALVVAEVLAAAHADGILHRDIKPENLFLHRDERGQEVVKVLDFGIAKFVRGVAEGASVDLTGAGHVLGTPRYIAPERLTGAEYDGRSDVYSLGVLLYELVVGVSPLGLRGRTPWEAVTQHMTYQPRSLRDVDPGLPASLSQLVDATLAKDPAARPDAEALVVALRELLAEVEADPALAARLTRAAALGVAETLDDERTESG</sequence>
<organism evidence="10 11">
    <name type="scientific">Nannocystis exedens</name>
    <dbReference type="NCBI Taxonomy" id="54"/>
    <lineage>
        <taxon>Bacteria</taxon>
        <taxon>Pseudomonadati</taxon>
        <taxon>Myxococcota</taxon>
        <taxon>Polyangia</taxon>
        <taxon>Nannocystales</taxon>
        <taxon>Nannocystaceae</taxon>
        <taxon>Nannocystis</taxon>
    </lineage>
</organism>
<dbReference type="CDD" id="cd14014">
    <property type="entry name" value="STKc_PknB_like"/>
    <property type="match status" value="1"/>
</dbReference>
<dbReference type="SMART" id="SM00091">
    <property type="entry name" value="PAS"/>
    <property type="match status" value="1"/>
</dbReference>
<dbReference type="PROSITE" id="PS50112">
    <property type="entry name" value="PAS"/>
    <property type="match status" value="1"/>
</dbReference>
<dbReference type="PANTHER" id="PTHR43289:SF34">
    <property type="entry name" value="SERINE_THREONINE-PROTEIN KINASE YBDM-RELATED"/>
    <property type="match status" value="1"/>
</dbReference>
<dbReference type="InterPro" id="IPR008271">
    <property type="entry name" value="Ser/Thr_kinase_AS"/>
</dbReference>
<dbReference type="InterPro" id="IPR000014">
    <property type="entry name" value="PAS"/>
</dbReference>
<evidence type="ECO:0000256" key="3">
    <source>
        <dbReference type="ARBA" id="ARBA00022777"/>
    </source>
</evidence>